<dbReference type="Proteomes" id="UP001610334">
    <property type="component" value="Unassembled WGS sequence"/>
</dbReference>
<evidence type="ECO:0000256" key="1">
    <source>
        <dbReference type="SAM" id="MobiDB-lite"/>
    </source>
</evidence>
<gene>
    <name evidence="2" type="ORF">BJX63DRAFT_81218</name>
</gene>
<organism evidence="2 3">
    <name type="scientific">Aspergillus granulosus</name>
    <dbReference type="NCBI Taxonomy" id="176169"/>
    <lineage>
        <taxon>Eukaryota</taxon>
        <taxon>Fungi</taxon>
        <taxon>Dikarya</taxon>
        <taxon>Ascomycota</taxon>
        <taxon>Pezizomycotina</taxon>
        <taxon>Eurotiomycetes</taxon>
        <taxon>Eurotiomycetidae</taxon>
        <taxon>Eurotiales</taxon>
        <taxon>Aspergillaceae</taxon>
        <taxon>Aspergillus</taxon>
        <taxon>Aspergillus subgen. Nidulantes</taxon>
    </lineage>
</organism>
<proteinExistence type="predicted"/>
<comment type="caution">
    <text evidence="2">The sequence shown here is derived from an EMBL/GenBank/DDBJ whole genome shotgun (WGS) entry which is preliminary data.</text>
</comment>
<protein>
    <submittedName>
        <fullName evidence="2">Uncharacterized protein</fullName>
    </submittedName>
</protein>
<evidence type="ECO:0000313" key="2">
    <source>
        <dbReference type="EMBL" id="KAL2803152.1"/>
    </source>
</evidence>
<accession>A0ABR4GVP4</accession>
<feature type="region of interest" description="Disordered" evidence="1">
    <location>
        <begin position="64"/>
        <end position="88"/>
    </location>
</feature>
<name>A0ABR4GVP4_9EURO</name>
<reference evidence="2 3" key="1">
    <citation type="submission" date="2024-07" db="EMBL/GenBank/DDBJ databases">
        <title>Section-level genome sequencing and comparative genomics of Aspergillus sections Usti and Cavernicolus.</title>
        <authorList>
            <consortium name="Lawrence Berkeley National Laboratory"/>
            <person name="Nybo J.L."/>
            <person name="Vesth T.C."/>
            <person name="Theobald S."/>
            <person name="Frisvad J.C."/>
            <person name="Larsen T.O."/>
            <person name="Kjaerboelling I."/>
            <person name="Rothschild-Mancinelli K."/>
            <person name="Lyhne E.K."/>
            <person name="Kogle M.E."/>
            <person name="Barry K."/>
            <person name="Clum A."/>
            <person name="Na H."/>
            <person name="Ledsgaard L."/>
            <person name="Lin J."/>
            <person name="Lipzen A."/>
            <person name="Kuo A."/>
            <person name="Riley R."/>
            <person name="Mondo S."/>
            <person name="Labutti K."/>
            <person name="Haridas S."/>
            <person name="Pangalinan J."/>
            <person name="Salamov A.A."/>
            <person name="Simmons B.A."/>
            <person name="Magnuson J.K."/>
            <person name="Chen J."/>
            <person name="Drula E."/>
            <person name="Henrissat B."/>
            <person name="Wiebenga A."/>
            <person name="Lubbers R.J."/>
            <person name="Gomes A.C."/>
            <person name="Makela M.R."/>
            <person name="Stajich J."/>
            <person name="Grigoriev I.V."/>
            <person name="Mortensen U.H."/>
            <person name="De Vries R.P."/>
            <person name="Baker S.E."/>
            <person name="Andersen M.R."/>
        </authorList>
    </citation>
    <scope>NUCLEOTIDE SEQUENCE [LARGE SCALE GENOMIC DNA]</scope>
    <source>
        <strain evidence="2 3">CBS 588.65</strain>
    </source>
</reference>
<keyword evidence="3" id="KW-1185">Reference proteome</keyword>
<evidence type="ECO:0000313" key="3">
    <source>
        <dbReference type="Proteomes" id="UP001610334"/>
    </source>
</evidence>
<dbReference type="EMBL" id="JBFXLT010000149">
    <property type="protein sequence ID" value="KAL2803152.1"/>
    <property type="molecule type" value="Genomic_DNA"/>
</dbReference>
<sequence>MSLKRKASFPTIASTQTGIERQLMDDSPKHLHCRTRKRVRNDRPDEQTVYENTLRLLYTAQQRVQQMPTPSADQDENMEPEPPTAVDSRQQTLFRFFRPVQPSYPPCPSTPMSQISSGSSRGIAETLQGRDTMVASPSIMSLSSTASPAPRMADHDTNMFMFWDKGESSENPGQWAETLGWM</sequence>
<feature type="region of interest" description="Disordered" evidence="1">
    <location>
        <begin position="1"/>
        <end position="28"/>
    </location>
</feature>